<evidence type="ECO:0000256" key="3">
    <source>
        <dbReference type="ARBA" id="ARBA00022576"/>
    </source>
</evidence>
<dbReference type="Proteomes" id="UP000605846">
    <property type="component" value="Unassembled WGS sequence"/>
</dbReference>
<evidence type="ECO:0000256" key="2">
    <source>
        <dbReference type="ARBA" id="ARBA00009320"/>
    </source>
</evidence>
<keyword evidence="5" id="KW-0663">Pyridoxal phosphate</keyword>
<protein>
    <recommendedName>
        <fullName evidence="9">Branched-chain amino acid aminotransferase</fullName>
    </recommendedName>
</protein>
<evidence type="ECO:0000313" key="8">
    <source>
        <dbReference type="Proteomes" id="UP000605846"/>
    </source>
</evidence>
<evidence type="ECO:0000256" key="6">
    <source>
        <dbReference type="PIRSR" id="PIRSR006468-1"/>
    </source>
</evidence>
<dbReference type="Gene3D" id="3.20.10.10">
    <property type="entry name" value="D-amino Acid Aminotransferase, subunit A, domain 2"/>
    <property type="match status" value="1"/>
</dbReference>
<comment type="caution">
    <text evidence="7">The sequence shown here is derived from an EMBL/GenBank/DDBJ whole genome shotgun (WGS) entry which is preliminary data.</text>
</comment>
<feature type="modified residue" description="N6-(pyridoxal phosphate)lysine" evidence="6">
    <location>
        <position position="188"/>
    </location>
</feature>
<comment type="cofactor">
    <cofactor evidence="1">
        <name>pyridoxal 5'-phosphate</name>
        <dbReference type="ChEBI" id="CHEBI:597326"/>
    </cofactor>
</comment>
<dbReference type="GO" id="GO:0009081">
    <property type="term" value="P:branched-chain amino acid metabolic process"/>
    <property type="evidence" value="ECO:0007669"/>
    <property type="project" value="InterPro"/>
</dbReference>
<dbReference type="PANTHER" id="PTHR42825:SF2">
    <property type="entry name" value="BRANCHED-CHAIN-AMINO-ACID AMINOTRANSFERASE 3, CHLOROPLASTIC-RELATED"/>
    <property type="match status" value="1"/>
</dbReference>
<evidence type="ECO:0000256" key="1">
    <source>
        <dbReference type="ARBA" id="ARBA00001933"/>
    </source>
</evidence>
<accession>A0A8H7EUP1</accession>
<dbReference type="InterPro" id="IPR043132">
    <property type="entry name" value="BCAT-like_C"/>
</dbReference>
<dbReference type="OrthoDB" id="409992at2759"/>
<dbReference type="AlphaFoldDB" id="A0A8H7EUP1"/>
<dbReference type="InterPro" id="IPR001544">
    <property type="entry name" value="Aminotrans_IV"/>
</dbReference>
<evidence type="ECO:0000256" key="4">
    <source>
        <dbReference type="ARBA" id="ARBA00022679"/>
    </source>
</evidence>
<dbReference type="Gene3D" id="3.30.470.10">
    <property type="match status" value="1"/>
</dbReference>
<keyword evidence="4" id="KW-0808">Transferase</keyword>
<dbReference type="InterPro" id="IPR005786">
    <property type="entry name" value="B_amino_transII"/>
</dbReference>
<dbReference type="Pfam" id="PF01063">
    <property type="entry name" value="Aminotran_4"/>
    <property type="match status" value="1"/>
</dbReference>
<reference evidence="7" key="1">
    <citation type="submission" date="2020-01" db="EMBL/GenBank/DDBJ databases">
        <title>Genome Sequencing of Three Apophysomyces-Like Fungal Strains Confirms a Novel Fungal Genus in the Mucoromycota with divergent Burkholderia-like Endosymbiotic Bacteria.</title>
        <authorList>
            <person name="Stajich J.E."/>
            <person name="Macias A.M."/>
            <person name="Carter-House D."/>
            <person name="Lovett B."/>
            <person name="Kasson L.R."/>
            <person name="Berry K."/>
            <person name="Grigoriev I."/>
            <person name="Chang Y."/>
            <person name="Spatafora J."/>
            <person name="Kasson M.T."/>
        </authorList>
    </citation>
    <scope>NUCLEOTIDE SEQUENCE</scope>
    <source>
        <strain evidence="7">NRRL A-21654</strain>
    </source>
</reference>
<evidence type="ECO:0000256" key="5">
    <source>
        <dbReference type="ARBA" id="ARBA00022898"/>
    </source>
</evidence>
<dbReference type="CDD" id="cd01557">
    <property type="entry name" value="BCAT_beta_family"/>
    <property type="match status" value="1"/>
</dbReference>
<evidence type="ECO:0000313" key="7">
    <source>
        <dbReference type="EMBL" id="KAF7732731.1"/>
    </source>
</evidence>
<dbReference type="NCBIfam" id="TIGR01123">
    <property type="entry name" value="ilvE_II"/>
    <property type="match status" value="1"/>
</dbReference>
<dbReference type="InterPro" id="IPR043131">
    <property type="entry name" value="BCAT-like_N"/>
</dbReference>
<dbReference type="PANTHER" id="PTHR42825">
    <property type="entry name" value="AMINO ACID AMINOTRANSFERASE"/>
    <property type="match status" value="1"/>
</dbReference>
<sequence length="355" mass="39428">MTPPTDKLDWANIGFQYRDLNGYVKYTWTEKNGWDNGVIETDPFLKLHVCATGLHYGQQCFEGLKAFRDKAGRVRIFRPEVNAERLNRSADMAFMPHVPVDLFLEAVKRTVEINLEFVPPLESGGSLYLRPLLFGSGPEIGLSPAPEFTFLVLGMPVGSYYKDGVRPVDAWVIEDFDRTAPMGTGSTKLGGNYAPTLGPMKRAKENGYAITLHLDSKTRTCIDEFSTSNFVALTQPDPETGARTFVTPNSPTVLRSVTRLSLEDIASKLGWKVEERTVEFSEIEEGKFAEIAACGTAAIITPIKKIVRGEKVIKIGSGEQTEIGEGFGKLYEQYRGIQNGLIEDSFGWLWPKEGL</sequence>
<gene>
    <name evidence="7" type="ORF">EC973_000002</name>
</gene>
<keyword evidence="3" id="KW-0032">Aminotransferase</keyword>
<evidence type="ECO:0008006" key="9">
    <source>
        <dbReference type="Google" id="ProtNLM"/>
    </source>
</evidence>
<comment type="similarity">
    <text evidence="2">Belongs to the class-IV pyridoxal-phosphate-dependent aminotransferase family.</text>
</comment>
<dbReference type="SUPFAM" id="SSF56752">
    <property type="entry name" value="D-aminoacid aminotransferase-like PLP-dependent enzymes"/>
    <property type="match status" value="1"/>
</dbReference>
<dbReference type="InterPro" id="IPR033939">
    <property type="entry name" value="BCAT_family"/>
</dbReference>
<organism evidence="7 8">
    <name type="scientific">Apophysomyces ossiformis</name>
    <dbReference type="NCBI Taxonomy" id="679940"/>
    <lineage>
        <taxon>Eukaryota</taxon>
        <taxon>Fungi</taxon>
        <taxon>Fungi incertae sedis</taxon>
        <taxon>Mucoromycota</taxon>
        <taxon>Mucoromycotina</taxon>
        <taxon>Mucoromycetes</taxon>
        <taxon>Mucorales</taxon>
        <taxon>Mucorineae</taxon>
        <taxon>Mucoraceae</taxon>
        <taxon>Apophysomyces</taxon>
    </lineage>
</organism>
<dbReference type="FunFam" id="3.30.470.10:FF:000004">
    <property type="entry name" value="Branched-chain-amino-acid aminotransferase"/>
    <property type="match status" value="1"/>
</dbReference>
<dbReference type="GO" id="GO:0004084">
    <property type="term" value="F:branched-chain-amino-acid transaminase activity"/>
    <property type="evidence" value="ECO:0007669"/>
    <property type="project" value="InterPro"/>
</dbReference>
<dbReference type="EMBL" id="JABAYA010000001">
    <property type="protein sequence ID" value="KAF7732731.1"/>
    <property type="molecule type" value="Genomic_DNA"/>
</dbReference>
<keyword evidence="8" id="KW-1185">Reference proteome</keyword>
<dbReference type="InterPro" id="IPR036038">
    <property type="entry name" value="Aminotransferase-like"/>
</dbReference>
<dbReference type="NCBIfam" id="NF009897">
    <property type="entry name" value="PRK13357.1"/>
    <property type="match status" value="1"/>
</dbReference>
<name>A0A8H7EUP1_9FUNG</name>
<proteinExistence type="inferred from homology"/>
<dbReference type="PIRSF" id="PIRSF006468">
    <property type="entry name" value="BCAT1"/>
    <property type="match status" value="1"/>
</dbReference>